<protein>
    <recommendedName>
        <fullName evidence="4">Nucleotide-diphospho-sugar transferase domain-containing protein</fullName>
    </recommendedName>
</protein>
<name>A0AAE0KY69_9CHLO</name>
<evidence type="ECO:0000313" key="2">
    <source>
        <dbReference type="EMBL" id="KAK3264859.1"/>
    </source>
</evidence>
<feature type="signal peptide" evidence="1">
    <location>
        <begin position="1"/>
        <end position="33"/>
    </location>
</feature>
<evidence type="ECO:0000313" key="3">
    <source>
        <dbReference type="Proteomes" id="UP001190700"/>
    </source>
</evidence>
<reference evidence="2 3" key="1">
    <citation type="journal article" date="2015" name="Genome Biol. Evol.">
        <title>Comparative Genomics of a Bacterivorous Green Alga Reveals Evolutionary Causalities and Consequences of Phago-Mixotrophic Mode of Nutrition.</title>
        <authorList>
            <person name="Burns J.A."/>
            <person name="Paasch A."/>
            <person name="Narechania A."/>
            <person name="Kim E."/>
        </authorList>
    </citation>
    <scope>NUCLEOTIDE SEQUENCE [LARGE SCALE GENOMIC DNA]</scope>
    <source>
        <strain evidence="2 3">PLY_AMNH</strain>
    </source>
</reference>
<feature type="chain" id="PRO_5042185246" description="Nucleotide-diphospho-sugar transferase domain-containing protein" evidence="1">
    <location>
        <begin position="34"/>
        <end position="344"/>
    </location>
</feature>
<proteinExistence type="predicted"/>
<evidence type="ECO:0008006" key="4">
    <source>
        <dbReference type="Google" id="ProtNLM"/>
    </source>
</evidence>
<evidence type="ECO:0000256" key="1">
    <source>
        <dbReference type="SAM" id="SignalP"/>
    </source>
</evidence>
<accession>A0AAE0KY69</accession>
<keyword evidence="3" id="KW-1185">Reference proteome</keyword>
<gene>
    <name evidence="2" type="ORF">CYMTET_26427</name>
</gene>
<dbReference type="EMBL" id="LGRX02014319">
    <property type="protein sequence ID" value="KAK3264859.1"/>
    <property type="molecule type" value="Genomic_DNA"/>
</dbReference>
<dbReference type="AlphaFoldDB" id="A0AAE0KY69"/>
<sequence length="344" mass="37865">MTRPWSVFTSCALYGGAWWLLLLLLFSTAAVTAGGFETSSTPLGYHVIQGRGTNRLIPRHHRHMPYLPSAPRSVRRSDSSMLPLETRETALAPDAEVPPLASRILGNDTTLVQKLETPGALELAVEHLGSDGQVVLLAVGGSMPSARKHAVNALGLVQQLRSYGVPGTLLLAADESVCRFIAEQRVTALRSCLWTTFLSDRNDWWVGADNSENLQLRAMFARLMLFDRLLHLQRHVHVVFADNDVCFKQNPFPVLDGVGKALLFSGGITNFNLGVIYGRNDLPGTEEDLGLTTAVMERLKYLRQLGQNDTRFTGRFMKAMSYRVPCSTVLHPNILTDAIKPTGA</sequence>
<organism evidence="2 3">
    <name type="scientific">Cymbomonas tetramitiformis</name>
    <dbReference type="NCBI Taxonomy" id="36881"/>
    <lineage>
        <taxon>Eukaryota</taxon>
        <taxon>Viridiplantae</taxon>
        <taxon>Chlorophyta</taxon>
        <taxon>Pyramimonadophyceae</taxon>
        <taxon>Pyramimonadales</taxon>
        <taxon>Pyramimonadaceae</taxon>
        <taxon>Cymbomonas</taxon>
    </lineage>
</organism>
<comment type="caution">
    <text evidence="2">The sequence shown here is derived from an EMBL/GenBank/DDBJ whole genome shotgun (WGS) entry which is preliminary data.</text>
</comment>
<keyword evidence="1" id="KW-0732">Signal</keyword>
<dbReference type="Proteomes" id="UP001190700">
    <property type="component" value="Unassembled WGS sequence"/>
</dbReference>